<feature type="domain" description="RNA polymerase sigma-70 region 2" evidence="6">
    <location>
        <begin position="24"/>
        <end position="86"/>
    </location>
</feature>
<evidence type="ECO:0000313" key="9">
    <source>
        <dbReference type="Proteomes" id="UP000533900"/>
    </source>
</evidence>
<dbReference type="SUPFAM" id="SSF88946">
    <property type="entry name" value="Sigma2 domain of RNA polymerase sigma factors"/>
    <property type="match status" value="1"/>
</dbReference>
<dbReference type="CDD" id="cd06171">
    <property type="entry name" value="Sigma70_r4"/>
    <property type="match status" value="1"/>
</dbReference>
<protein>
    <submittedName>
        <fullName evidence="8">RNA polymerase sigma factor</fullName>
    </submittedName>
</protein>
<dbReference type="PANTHER" id="PTHR43133:SF8">
    <property type="entry name" value="RNA POLYMERASE SIGMA FACTOR HI_1459-RELATED"/>
    <property type="match status" value="1"/>
</dbReference>
<dbReference type="InterPro" id="IPR014284">
    <property type="entry name" value="RNA_pol_sigma-70_dom"/>
</dbReference>
<evidence type="ECO:0000256" key="1">
    <source>
        <dbReference type="ARBA" id="ARBA00010641"/>
    </source>
</evidence>
<evidence type="ECO:0000256" key="3">
    <source>
        <dbReference type="ARBA" id="ARBA00023082"/>
    </source>
</evidence>
<dbReference type="Gene3D" id="1.10.1740.10">
    <property type="match status" value="1"/>
</dbReference>
<proteinExistence type="inferred from homology"/>
<name>A0A842IUK7_9FLAO</name>
<keyword evidence="5" id="KW-0804">Transcription</keyword>
<evidence type="ECO:0000256" key="2">
    <source>
        <dbReference type="ARBA" id="ARBA00023015"/>
    </source>
</evidence>
<dbReference type="InterPro" id="IPR007627">
    <property type="entry name" value="RNA_pol_sigma70_r2"/>
</dbReference>
<keyword evidence="4" id="KW-0238">DNA-binding</keyword>
<gene>
    <name evidence="8" type="ORF">H7F21_10060</name>
</gene>
<dbReference type="Proteomes" id="UP000533900">
    <property type="component" value="Unassembled WGS sequence"/>
</dbReference>
<evidence type="ECO:0000259" key="6">
    <source>
        <dbReference type="Pfam" id="PF04542"/>
    </source>
</evidence>
<dbReference type="InterPro" id="IPR039425">
    <property type="entry name" value="RNA_pol_sigma-70-like"/>
</dbReference>
<dbReference type="GO" id="GO:0016987">
    <property type="term" value="F:sigma factor activity"/>
    <property type="evidence" value="ECO:0007669"/>
    <property type="project" value="UniProtKB-KW"/>
</dbReference>
<dbReference type="InterPro" id="IPR013324">
    <property type="entry name" value="RNA_pol_sigma_r3/r4-like"/>
</dbReference>
<evidence type="ECO:0000313" key="8">
    <source>
        <dbReference type="EMBL" id="MBC2845436.1"/>
    </source>
</evidence>
<dbReference type="EMBL" id="JACLCP010000002">
    <property type="protein sequence ID" value="MBC2845436.1"/>
    <property type="molecule type" value="Genomic_DNA"/>
</dbReference>
<keyword evidence="3" id="KW-0731">Sigma factor</keyword>
<dbReference type="Pfam" id="PF04542">
    <property type="entry name" value="Sigma70_r2"/>
    <property type="match status" value="1"/>
</dbReference>
<dbReference type="SUPFAM" id="SSF88659">
    <property type="entry name" value="Sigma3 and sigma4 domains of RNA polymerase sigma factors"/>
    <property type="match status" value="1"/>
</dbReference>
<dbReference type="Pfam" id="PF08281">
    <property type="entry name" value="Sigma70_r4_2"/>
    <property type="match status" value="1"/>
</dbReference>
<dbReference type="PANTHER" id="PTHR43133">
    <property type="entry name" value="RNA POLYMERASE ECF-TYPE SIGMA FACTO"/>
    <property type="match status" value="1"/>
</dbReference>
<dbReference type="GO" id="GO:0006352">
    <property type="term" value="P:DNA-templated transcription initiation"/>
    <property type="evidence" value="ECO:0007669"/>
    <property type="project" value="InterPro"/>
</dbReference>
<evidence type="ECO:0000256" key="5">
    <source>
        <dbReference type="ARBA" id="ARBA00023163"/>
    </source>
</evidence>
<evidence type="ECO:0000256" key="4">
    <source>
        <dbReference type="ARBA" id="ARBA00023125"/>
    </source>
</evidence>
<dbReference type="InterPro" id="IPR013325">
    <property type="entry name" value="RNA_pol_sigma_r2"/>
</dbReference>
<dbReference type="RefSeq" id="WP_185789136.1">
    <property type="nucleotide sequence ID" value="NZ_JACLCP010000002.1"/>
</dbReference>
<dbReference type="Gene3D" id="1.10.10.10">
    <property type="entry name" value="Winged helix-like DNA-binding domain superfamily/Winged helix DNA-binding domain"/>
    <property type="match status" value="1"/>
</dbReference>
<dbReference type="GO" id="GO:0003677">
    <property type="term" value="F:DNA binding"/>
    <property type="evidence" value="ECO:0007669"/>
    <property type="project" value="UniProtKB-KW"/>
</dbReference>
<accession>A0A842IUK7</accession>
<keyword evidence="2" id="KW-0805">Transcription regulation</keyword>
<dbReference type="NCBIfam" id="TIGR02937">
    <property type="entry name" value="sigma70-ECF"/>
    <property type="match status" value="1"/>
</dbReference>
<organism evidence="8 9">
    <name type="scientific">Winogradskyella flava</name>
    <dbReference type="NCBI Taxonomy" id="1884876"/>
    <lineage>
        <taxon>Bacteria</taxon>
        <taxon>Pseudomonadati</taxon>
        <taxon>Bacteroidota</taxon>
        <taxon>Flavobacteriia</taxon>
        <taxon>Flavobacteriales</taxon>
        <taxon>Flavobacteriaceae</taxon>
        <taxon>Winogradskyella</taxon>
    </lineage>
</organism>
<dbReference type="AlphaFoldDB" id="A0A842IUK7"/>
<dbReference type="InterPro" id="IPR036388">
    <property type="entry name" value="WH-like_DNA-bd_sf"/>
</dbReference>
<comment type="caution">
    <text evidence="8">The sequence shown here is derived from an EMBL/GenBank/DDBJ whole genome shotgun (WGS) entry which is preliminary data.</text>
</comment>
<dbReference type="InterPro" id="IPR013249">
    <property type="entry name" value="RNA_pol_sigma70_r4_t2"/>
</dbReference>
<reference evidence="8" key="1">
    <citation type="submission" date="2020-08" db="EMBL/GenBank/DDBJ databases">
        <title>Winogradskyella ouciana sp. nov., isolated from the hadal seawater of the Mariana Trench.</title>
        <authorList>
            <person name="He X."/>
        </authorList>
    </citation>
    <scope>NUCLEOTIDE SEQUENCE [LARGE SCALE GENOMIC DNA]</scope>
    <source>
        <strain evidence="8">KCTC 52348</strain>
    </source>
</reference>
<keyword evidence="9" id="KW-1185">Reference proteome</keyword>
<feature type="domain" description="RNA polymerase sigma factor 70 region 4 type 2" evidence="7">
    <location>
        <begin position="118"/>
        <end position="169"/>
    </location>
</feature>
<evidence type="ECO:0000259" key="7">
    <source>
        <dbReference type="Pfam" id="PF08281"/>
    </source>
</evidence>
<comment type="similarity">
    <text evidence="1">Belongs to the sigma-70 factor family. ECF subfamily.</text>
</comment>
<sequence>MENLTDEELMEFVVGGNLDMMRYLFLRYHIKIYNFCFQMTRDKHLSKDITQEVFYKVLKHRETYKQSKFSSWLYAIARNLCKDHYKILNKTQRLNDNDLKDSYKINNTRSESLGSIRQLNFALDQLSDSDRELIVMGKYQGLKYHEIAEITNSTLGAVKTKMHRAMQKLKDSYFLKTKHHEL</sequence>